<dbReference type="Proteomes" id="UP000002624">
    <property type="component" value="Unassembled WGS sequence"/>
</dbReference>
<evidence type="ECO:0000313" key="3">
    <source>
        <dbReference type="Proteomes" id="UP000002624"/>
    </source>
</evidence>
<accession>C6HAU2</accession>
<protein>
    <submittedName>
        <fullName evidence="2">Uncharacterized protein</fullName>
    </submittedName>
</protein>
<evidence type="ECO:0000256" key="1">
    <source>
        <dbReference type="SAM" id="MobiDB-lite"/>
    </source>
</evidence>
<dbReference type="OMA" id="LTICQYL"/>
<dbReference type="EMBL" id="GG692421">
    <property type="protein sequence ID" value="EER43425.1"/>
    <property type="molecule type" value="Genomic_DNA"/>
</dbReference>
<gene>
    <name evidence="2" type="ORF">HCDG_03323</name>
</gene>
<dbReference type="OrthoDB" id="10362038at2759"/>
<name>C6HAU2_AJECH</name>
<dbReference type="VEuPathDB" id="FungiDB:HCDG_03323"/>
<organism evidence="2 3">
    <name type="scientific">Ajellomyces capsulatus (strain H143)</name>
    <name type="common">Darling's disease fungus</name>
    <name type="synonym">Histoplasma capsulatum</name>
    <dbReference type="NCBI Taxonomy" id="544712"/>
    <lineage>
        <taxon>Eukaryota</taxon>
        <taxon>Fungi</taxon>
        <taxon>Dikarya</taxon>
        <taxon>Ascomycota</taxon>
        <taxon>Pezizomycotina</taxon>
        <taxon>Eurotiomycetes</taxon>
        <taxon>Eurotiomycetidae</taxon>
        <taxon>Onygenales</taxon>
        <taxon>Ajellomycetaceae</taxon>
        <taxon>Histoplasma</taxon>
    </lineage>
</organism>
<proteinExistence type="predicted"/>
<reference evidence="3" key="1">
    <citation type="submission" date="2009-05" db="EMBL/GenBank/DDBJ databases">
        <title>The genome sequence of Ajellomyces capsulatus strain H143.</title>
        <authorList>
            <person name="Champion M."/>
            <person name="Cuomo C.A."/>
            <person name="Ma L.-J."/>
            <person name="Henn M.R."/>
            <person name="Sil A."/>
            <person name="Goldman B."/>
            <person name="Young S.K."/>
            <person name="Kodira C.D."/>
            <person name="Zeng Q."/>
            <person name="Koehrsen M."/>
            <person name="Alvarado L."/>
            <person name="Berlin A.M."/>
            <person name="Borenstein D."/>
            <person name="Chen Z."/>
            <person name="Engels R."/>
            <person name="Freedman E."/>
            <person name="Gellesch M."/>
            <person name="Goldberg J."/>
            <person name="Griggs A."/>
            <person name="Gujja S."/>
            <person name="Heiman D.I."/>
            <person name="Hepburn T.A."/>
            <person name="Howarth C."/>
            <person name="Jen D."/>
            <person name="Larson L."/>
            <person name="Lewis B."/>
            <person name="Mehta T."/>
            <person name="Park D."/>
            <person name="Pearson M."/>
            <person name="Roberts A."/>
            <person name="Saif S."/>
            <person name="Shea T.D."/>
            <person name="Shenoy N."/>
            <person name="Sisk P."/>
            <person name="Stolte C."/>
            <person name="Sykes S."/>
            <person name="Walk T."/>
            <person name="White J."/>
            <person name="Yandava C."/>
            <person name="Klein B."/>
            <person name="McEwen J.G."/>
            <person name="Puccia R."/>
            <person name="Goldman G.H."/>
            <person name="Felipe M.S."/>
            <person name="Nino-Vega G."/>
            <person name="San-Blas G."/>
            <person name="Taylor J.W."/>
            <person name="Mendoza L."/>
            <person name="Galagan J.E."/>
            <person name="Nusbaum C."/>
            <person name="Birren B.W."/>
        </authorList>
    </citation>
    <scope>NUCLEOTIDE SEQUENCE [LARGE SCALE GENOMIC DNA]</scope>
    <source>
        <strain evidence="3">H143</strain>
    </source>
</reference>
<evidence type="ECO:0000313" key="2">
    <source>
        <dbReference type="EMBL" id="EER43425.1"/>
    </source>
</evidence>
<feature type="region of interest" description="Disordered" evidence="1">
    <location>
        <begin position="75"/>
        <end position="117"/>
    </location>
</feature>
<sequence length="117" mass="13427">MEFSEKMGVNARWQKQRLTICQYLRVVHFFRASSSTSEELGRSVSSLANQKPGQGPLWLGQGRISIWKQSLNDQQIHGEEEAERNARRANPTGYEGEPNSWPKGRKLLHNRSSNFRA</sequence>
<dbReference type="AlphaFoldDB" id="C6HAU2"/>
<feature type="compositionally biased region" description="Basic and acidic residues" evidence="1">
    <location>
        <begin position="76"/>
        <end position="86"/>
    </location>
</feature>
<dbReference type="HOGENOM" id="CLU_2157629_0_0_1"/>